<protein>
    <recommendedName>
        <fullName evidence="6">RNA methyltransferase</fullName>
        <ecNumber evidence="6">2.1.1.-</ecNumber>
    </recommendedName>
</protein>
<dbReference type="OrthoDB" id="10017101at2759"/>
<dbReference type="Gene3D" id="3.40.50.150">
    <property type="entry name" value="Vaccinia Virus protein VP39"/>
    <property type="match status" value="1"/>
</dbReference>
<dbReference type="SUPFAM" id="SSF53335">
    <property type="entry name" value="S-adenosyl-L-methionine-dependent methyltransferases"/>
    <property type="match status" value="1"/>
</dbReference>
<dbReference type="STRING" id="478820.A0A196SD50"/>
<evidence type="ECO:0000256" key="4">
    <source>
        <dbReference type="ARBA" id="ARBA00022691"/>
    </source>
</evidence>
<dbReference type="GO" id="GO:0017069">
    <property type="term" value="F:snRNA binding"/>
    <property type="evidence" value="ECO:0007669"/>
    <property type="project" value="TreeGrafter"/>
</dbReference>
<evidence type="ECO:0000313" key="9">
    <source>
        <dbReference type="EMBL" id="OAO13934.1"/>
    </source>
</evidence>
<keyword evidence="10" id="KW-1185">Reference proteome</keyword>
<evidence type="ECO:0000256" key="5">
    <source>
        <dbReference type="PROSITE-ProRule" id="PRU00848"/>
    </source>
</evidence>
<evidence type="ECO:0000256" key="7">
    <source>
        <dbReference type="SAM" id="MobiDB-lite"/>
    </source>
</evidence>
<accession>A0A196SD50</accession>
<feature type="region of interest" description="Disordered" evidence="7">
    <location>
        <begin position="103"/>
        <end position="127"/>
    </location>
</feature>
<feature type="domain" description="Bin3-type SAM" evidence="8">
    <location>
        <begin position="38"/>
        <end position="301"/>
    </location>
</feature>
<dbReference type="PROSITE" id="PS51515">
    <property type="entry name" value="BIN3_SAM"/>
    <property type="match status" value="1"/>
</dbReference>
<dbReference type="InterPro" id="IPR029063">
    <property type="entry name" value="SAM-dependent_MTases_sf"/>
</dbReference>
<dbReference type="CDD" id="cd02440">
    <property type="entry name" value="AdoMet_MTases"/>
    <property type="match status" value="1"/>
</dbReference>
<sequence length="331" mass="38268">MSVAKEKKVFRYGNFDHYYGYRSTALSDSKEKPNIWNDPRLLVMKKKYFKKKDILDIGCNAGYFTISLAEHFHPKMILGIDIDGILIHKARKVLVERNAELNPNKHMQLPEQTKSSAGDFSEDSDSDSKQSAELLSFKHYHFKSAASFDAGSIPAERPESFFRSFPNNVYFKQEDFLHNTHYGDCYDTITCFSVSKWVHLNWGDDGLLYMLLKMYSLLKEHGRIIIEYQSWSSYRKKRAYCSEIAAVYPTLRLRPEAIPTILERLGMQLISNRKPTSNVNIPSHITKGFNRNIAVLRRVGDALPLDFREVTVTNLREKYDVKSLIEGLEEA</sequence>
<comment type="similarity">
    <text evidence="1 6">Belongs to the methyltransferase superfamily.</text>
</comment>
<evidence type="ECO:0000256" key="1">
    <source>
        <dbReference type="ARBA" id="ARBA00008361"/>
    </source>
</evidence>
<dbReference type="GO" id="GO:0032259">
    <property type="term" value="P:methylation"/>
    <property type="evidence" value="ECO:0007669"/>
    <property type="project" value="UniProtKB-KW"/>
</dbReference>
<evidence type="ECO:0000256" key="2">
    <source>
        <dbReference type="ARBA" id="ARBA00022603"/>
    </source>
</evidence>
<evidence type="ECO:0000256" key="3">
    <source>
        <dbReference type="ARBA" id="ARBA00022679"/>
    </source>
</evidence>
<keyword evidence="3 6" id="KW-0808">Transferase</keyword>
<dbReference type="EC" id="2.1.1.-" evidence="6"/>
<name>A0A196SD50_BLAHN</name>
<dbReference type="PANTHER" id="PTHR12315">
    <property type="entry name" value="BICOID-INTERACTING PROTEIN RELATED"/>
    <property type="match status" value="1"/>
</dbReference>
<proteinExistence type="inferred from homology"/>
<comment type="caution">
    <text evidence="9">The sequence shown here is derived from an EMBL/GenBank/DDBJ whole genome shotgun (WGS) entry which is preliminary data.</text>
</comment>
<organism evidence="9 10">
    <name type="scientific">Blastocystis sp. subtype 1 (strain ATCC 50177 / NandII)</name>
    <dbReference type="NCBI Taxonomy" id="478820"/>
    <lineage>
        <taxon>Eukaryota</taxon>
        <taxon>Sar</taxon>
        <taxon>Stramenopiles</taxon>
        <taxon>Bigyra</taxon>
        <taxon>Opalozoa</taxon>
        <taxon>Opalinata</taxon>
        <taxon>Blastocystidae</taxon>
        <taxon>Blastocystis</taxon>
    </lineage>
</organism>
<dbReference type="Proteomes" id="UP000078348">
    <property type="component" value="Unassembled WGS sequence"/>
</dbReference>
<dbReference type="InterPro" id="IPR039772">
    <property type="entry name" value="Bin3-like"/>
</dbReference>
<dbReference type="EMBL" id="LXWW01000312">
    <property type="protein sequence ID" value="OAO13934.1"/>
    <property type="molecule type" value="Genomic_DNA"/>
</dbReference>
<evidence type="ECO:0000256" key="6">
    <source>
        <dbReference type="RuleBase" id="RU367087"/>
    </source>
</evidence>
<dbReference type="AlphaFoldDB" id="A0A196SD50"/>
<dbReference type="InterPro" id="IPR010675">
    <property type="entry name" value="Bin3_C"/>
</dbReference>
<keyword evidence="4 5" id="KW-0949">S-adenosyl-L-methionine</keyword>
<dbReference type="GO" id="GO:0008173">
    <property type="term" value="F:RNA methyltransferase activity"/>
    <property type="evidence" value="ECO:0007669"/>
    <property type="project" value="UniProtKB-UniRule"/>
</dbReference>
<evidence type="ECO:0000259" key="8">
    <source>
        <dbReference type="PROSITE" id="PS51515"/>
    </source>
</evidence>
<reference evidence="9 10" key="1">
    <citation type="submission" date="2016-05" db="EMBL/GenBank/DDBJ databases">
        <title>Nuclear genome of Blastocystis sp. subtype 1 NandII.</title>
        <authorList>
            <person name="Gentekaki E."/>
            <person name="Curtis B."/>
            <person name="Stairs C."/>
            <person name="Eme L."/>
            <person name="Herman E."/>
            <person name="Klimes V."/>
            <person name="Arias M.C."/>
            <person name="Elias M."/>
            <person name="Hilliou F."/>
            <person name="Klute M."/>
            <person name="Malik S.-B."/>
            <person name="Pightling A."/>
            <person name="Rachubinski R."/>
            <person name="Salas D."/>
            <person name="Schlacht A."/>
            <person name="Suga H."/>
            <person name="Archibald J."/>
            <person name="Ball S.G."/>
            <person name="Clark G."/>
            <person name="Dacks J."/>
            <person name="Van Der Giezen M."/>
            <person name="Tsaousis A."/>
            <person name="Roger A."/>
        </authorList>
    </citation>
    <scope>NUCLEOTIDE SEQUENCE [LARGE SCALE GENOMIC DNA]</scope>
    <source>
        <strain evidence="10">ATCC 50177 / NandII</strain>
    </source>
</reference>
<dbReference type="GO" id="GO:0008171">
    <property type="term" value="F:O-methyltransferase activity"/>
    <property type="evidence" value="ECO:0007669"/>
    <property type="project" value="UniProtKB-UniRule"/>
</dbReference>
<dbReference type="InterPro" id="IPR024160">
    <property type="entry name" value="BIN3_SAM-bd_dom"/>
</dbReference>
<dbReference type="GO" id="GO:0040031">
    <property type="term" value="P:snRNA modification"/>
    <property type="evidence" value="ECO:0007669"/>
    <property type="project" value="TreeGrafter"/>
</dbReference>
<dbReference type="Pfam" id="PF06859">
    <property type="entry name" value="Bin3"/>
    <property type="match status" value="1"/>
</dbReference>
<dbReference type="PANTHER" id="PTHR12315:SF0">
    <property type="entry name" value="7SK SNRNA METHYLPHOSPHATE CAPPING ENZYME"/>
    <property type="match status" value="1"/>
</dbReference>
<keyword evidence="2 6" id="KW-0489">Methyltransferase</keyword>
<gene>
    <name evidence="9" type="ORF">AV274_4428</name>
</gene>
<evidence type="ECO:0000313" key="10">
    <source>
        <dbReference type="Proteomes" id="UP000078348"/>
    </source>
</evidence>